<dbReference type="GO" id="GO:0003677">
    <property type="term" value="F:DNA binding"/>
    <property type="evidence" value="ECO:0007669"/>
    <property type="project" value="UniProtKB-KW"/>
</dbReference>
<sequence length="269" mass="29181">MHHPSTTFTPRTEGLRGRELTSDLALWASPLPPLGMSAITAAPPSGFLHVRDLKHGLKNVNIDFMILEPNGMNRTKDGDQVWVFKVADSTASINFAVIGDAGQFLKPGDVCKVLNGFCSIFKGALTFYVGKSGTFKRTGEFCFLISEEVNMSLYKPPPTVAPQQANSDGRSVGSSDARRTSDSAVSQHQHHSHKAGGSEQNPFKKLDSHHKHHSPAPSSSSSSRPSDVAPVRRRRRSKRPKIIRLSTVSSPGISLGLILDDCCWPLGNS</sequence>
<dbReference type="FunFam" id="2.40.50.140:FF:000072">
    <property type="entry name" value="SOSS complex subunit B2"/>
    <property type="match status" value="1"/>
</dbReference>
<dbReference type="Gene3D" id="2.40.50.140">
    <property type="entry name" value="Nucleic acid-binding proteins"/>
    <property type="match status" value="1"/>
</dbReference>
<dbReference type="GO" id="GO:0010212">
    <property type="term" value="P:response to ionizing radiation"/>
    <property type="evidence" value="ECO:0007669"/>
    <property type="project" value="TreeGrafter"/>
</dbReference>
<dbReference type="GO" id="GO:0005694">
    <property type="term" value="C:chromosome"/>
    <property type="evidence" value="ECO:0007669"/>
    <property type="project" value="UniProtKB-ARBA"/>
</dbReference>
<organism evidence="3 4">
    <name type="scientific">Hypsibius exemplaris</name>
    <name type="common">Freshwater tardigrade</name>
    <dbReference type="NCBI Taxonomy" id="2072580"/>
    <lineage>
        <taxon>Eukaryota</taxon>
        <taxon>Metazoa</taxon>
        <taxon>Ecdysozoa</taxon>
        <taxon>Tardigrada</taxon>
        <taxon>Eutardigrada</taxon>
        <taxon>Parachela</taxon>
        <taxon>Hypsibioidea</taxon>
        <taxon>Hypsibiidae</taxon>
        <taxon>Hypsibius</taxon>
    </lineage>
</organism>
<dbReference type="PANTHER" id="PTHR13356:SF0">
    <property type="entry name" value="SOSS COMPLEX SUBUNIT B HOMOLOG"/>
    <property type="match status" value="1"/>
</dbReference>
<feature type="compositionally biased region" description="Basic residues" evidence="2">
    <location>
        <begin position="231"/>
        <end position="242"/>
    </location>
</feature>
<feature type="region of interest" description="Disordered" evidence="2">
    <location>
        <begin position="155"/>
        <end position="242"/>
    </location>
</feature>
<name>A0A1W0WSD0_HYPEX</name>
<dbReference type="Proteomes" id="UP000192578">
    <property type="component" value="Unassembled WGS sequence"/>
</dbReference>
<dbReference type="EMBL" id="MTYJ01000053">
    <property type="protein sequence ID" value="OQV18101.1"/>
    <property type="molecule type" value="Genomic_DNA"/>
</dbReference>
<dbReference type="GO" id="GO:0070876">
    <property type="term" value="C:SOSS complex"/>
    <property type="evidence" value="ECO:0007669"/>
    <property type="project" value="TreeGrafter"/>
</dbReference>
<proteinExistence type="predicted"/>
<keyword evidence="1" id="KW-0238">DNA-binding</keyword>
<dbReference type="PANTHER" id="PTHR13356">
    <property type="entry name" value="OB FOLD NUCLEIC ACID BINDING PROTEIN-RELATED"/>
    <property type="match status" value="1"/>
</dbReference>
<feature type="compositionally biased region" description="Polar residues" evidence="2">
    <location>
        <begin position="161"/>
        <end position="174"/>
    </location>
</feature>
<evidence type="ECO:0000313" key="3">
    <source>
        <dbReference type="EMBL" id="OQV18101.1"/>
    </source>
</evidence>
<gene>
    <name evidence="3" type="ORF">BV898_07871</name>
</gene>
<dbReference type="OrthoDB" id="295715at2759"/>
<accession>A0A1W0WSD0</accession>
<evidence type="ECO:0000313" key="4">
    <source>
        <dbReference type="Proteomes" id="UP000192578"/>
    </source>
</evidence>
<dbReference type="AlphaFoldDB" id="A0A1W0WSD0"/>
<reference evidence="4" key="1">
    <citation type="submission" date="2017-01" db="EMBL/GenBank/DDBJ databases">
        <title>Comparative genomics of anhydrobiosis in the tardigrade Hypsibius dujardini.</title>
        <authorList>
            <person name="Yoshida Y."/>
            <person name="Koutsovoulos G."/>
            <person name="Laetsch D."/>
            <person name="Stevens L."/>
            <person name="Kumar S."/>
            <person name="Horikawa D."/>
            <person name="Ishino K."/>
            <person name="Komine S."/>
            <person name="Tomita M."/>
            <person name="Blaxter M."/>
            <person name="Arakawa K."/>
        </authorList>
    </citation>
    <scope>NUCLEOTIDE SEQUENCE [LARGE SCALE GENOMIC DNA]</scope>
    <source>
        <strain evidence="4">Z151</strain>
    </source>
</reference>
<dbReference type="GO" id="GO:0044818">
    <property type="term" value="P:mitotic G2/M transition checkpoint"/>
    <property type="evidence" value="ECO:0007669"/>
    <property type="project" value="TreeGrafter"/>
</dbReference>
<evidence type="ECO:0000256" key="2">
    <source>
        <dbReference type="SAM" id="MobiDB-lite"/>
    </source>
</evidence>
<dbReference type="InterPro" id="IPR012340">
    <property type="entry name" value="NA-bd_OB-fold"/>
</dbReference>
<evidence type="ECO:0000256" key="1">
    <source>
        <dbReference type="ARBA" id="ARBA00023125"/>
    </source>
</evidence>
<comment type="caution">
    <text evidence="3">The sequence shown here is derived from an EMBL/GenBank/DDBJ whole genome shotgun (WGS) entry which is preliminary data.</text>
</comment>
<dbReference type="InterPro" id="IPR051231">
    <property type="entry name" value="SOSS-B"/>
</dbReference>
<dbReference type="GO" id="GO:0000724">
    <property type="term" value="P:double-strand break repair via homologous recombination"/>
    <property type="evidence" value="ECO:0007669"/>
    <property type="project" value="TreeGrafter"/>
</dbReference>
<keyword evidence="4" id="KW-1185">Reference proteome</keyword>
<dbReference type="SUPFAM" id="SSF50249">
    <property type="entry name" value="Nucleic acid-binding proteins"/>
    <property type="match status" value="1"/>
</dbReference>
<feature type="compositionally biased region" description="Low complexity" evidence="2">
    <location>
        <begin position="215"/>
        <end position="229"/>
    </location>
</feature>
<protein>
    <submittedName>
        <fullName evidence="3">SOSS complex subunit B1</fullName>
    </submittedName>
</protein>